<dbReference type="EMBL" id="FONW01000011">
    <property type="protein sequence ID" value="SFF64011.1"/>
    <property type="molecule type" value="Genomic_DNA"/>
</dbReference>
<gene>
    <name evidence="1" type="ORF">SAMN05216283_111104</name>
</gene>
<keyword evidence="2" id="KW-1185">Reference proteome</keyword>
<dbReference type="Gene3D" id="3.40.50.2300">
    <property type="match status" value="1"/>
</dbReference>
<organism evidence="1 2">
    <name type="scientific">Sunxiuqinia elliptica</name>
    <dbReference type="NCBI Taxonomy" id="655355"/>
    <lineage>
        <taxon>Bacteria</taxon>
        <taxon>Pseudomonadati</taxon>
        <taxon>Bacteroidota</taxon>
        <taxon>Bacteroidia</taxon>
        <taxon>Marinilabiliales</taxon>
        <taxon>Prolixibacteraceae</taxon>
        <taxon>Sunxiuqinia</taxon>
    </lineage>
</organism>
<name>A0A1I2KFW9_9BACT</name>
<dbReference type="InterPro" id="IPR011006">
    <property type="entry name" value="CheY-like_superfamily"/>
</dbReference>
<dbReference type="RefSeq" id="WP_093921110.1">
    <property type="nucleotide sequence ID" value="NZ_FONW01000011.1"/>
</dbReference>
<dbReference type="Proteomes" id="UP000198964">
    <property type="component" value="Unassembled WGS sequence"/>
</dbReference>
<protein>
    <submittedName>
        <fullName evidence="1">Response regulator receiver domain-containing protein</fullName>
    </submittedName>
</protein>
<reference evidence="1 2" key="1">
    <citation type="submission" date="2016-10" db="EMBL/GenBank/DDBJ databases">
        <authorList>
            <person name="de Groot N.N."/>
        </authorList>
    </citation>
    <scope>NUCLEOTIDE SEQUENCE [LARGE SCALE GENOMIC DNA]</scope>
    <source>
        <strain evidence="1 2">CGMCC 1.9156</strain>
    </source>
</reference>
<evidence type="ECO:0000313" key="2">
    <source>
        <dbReference type="Proteomes" id="UP000198964"/>
    </source>
</evidence>
<proteinExistence type="predicted"/>
<dbReference type="AlphaFoldDB" id="A0A1I2KFW9"/>
<dbReference type="SUPFAM" id="SSF52172">
    <property type="entry name" value="CheY-like"/>
    <property type="match status" value="1"/>
</dbReference>
<accession>A0A1I2KFW9</accession>
<dbReference type="STRING" id="655355.SAMN05216283_111104"/>
<sequence>MDKPETKEYKTFLDLFFPTAEKYSVAVLDDDEYFNTLMTEVLKHYSSNLAVLYQAQIEVHSYLKVDDFFKGINSKDVKGTRKVLFIDYYLNDSQKAIDVLNQLQPDKDRRIVIISETKNFQIAAEAKQLGATQFIRKDQFTHFMCTSLLEEFIREDASS</sequence>
<evidence type="ECO:0000313" key="1">
    <source>
        <dbReference type="EMBL" id="SFF64011.1"/>
    </source>
</evidence>